<keyword evidence="1" id="KW-0472">Membrane</keyword>
<accession>A0ABS7DQG5</accession>
<evidence type="ECO:0000313" key="3">
    <source>
        <dbReference type="Proteomes" id="UP000719942"/>
    </source>
</evidence>
<reference evidence="2 3" key="1">
    <citation type="submission" date="2021-03" db="EMBL/GenBank/DDBJ databases">
        <title>Caproiciproducens sp. nov. isolated from feces of cow.</title>
        <authorList>
            <person name="Choi J.-Y."/>
        </authorList>
    </citation>
    <scope>NUCLEOTIDE SEQUENCE [LARGE SCALE GENOMIC DNA]</scope>
    <source>
        <strain evidence="2 3">AGMB10547</strain>
    </source>
</reference>
<dbReference type="Proteomes" id="UP000719942">
    <property type="component" value="Unassembled WGS sequence"/>
</dbReference>
<feature type="transmembrane region" description="Helical" evidence="1">
    <location>
        <begin position="52"/>
        <end position="73"/>
    </location>
</feature>
<organism evidence="2 3">
    <name type="scientific">Caproiciproducens faecalis</name>
    <dbReference type="NCBI Taxonomy" id="2820301"/>
    <lineage>
        <taxon>Bacteria</taxon>
        <taxon>Bacillati</taxon>
        <taxon>Bacillota</taxon>
        <taxon>Clostridia</taxon>
        <taxon>Eubacteriales</taxon>
        <taxon>Acutalibacteraceae</taxon>
        <taxon>Caproiciproducens</taxon>
    </lineage>
</organism>
<feature type="transmembrane region" description="Helical" evidence="1">
    <location>
        <begin position="108"/>
        <end position="130"/>
    </location>
</feature>
<name>A0ABS7DQG5_9FIRM</name>
<keyword evidence="3" id="KW-1185">Reference proteome</keyword>
<evidence type="ECO:0000313" key="2">
    <source>
        <dbReference type="EMBL" id="MBW7573458.1"/>
    </source>
</evidence>
<feature type="transmembrane region" description="Helical" evidence="1">
    <location>
        <begin position="80"/>
        <end position="102"/>
    </location>
</feature>
<dbReference type="InterPro" id="IPR021354">
    <property type="entry name" value="DUF2975"/>
</dbReference>
<sequence length="148" mass="16506">MWNYSKSLTLSIFCTRLFAVLLAVGVCAAPTIVSWYFGDAPAIQALHLPFRITIYLCAVPGFFLLYCLNTLLINIRAGSVFVLVNTKMLRMISWTCIAVGVITFGSGFYYASFFIVAVACAFFALIIRVIKNVFEQAIELKSENDFTI</sequence>
<dbReference type="Pfam" id="PF11188">
    <property type="entry name" value="DUF2975"/>
    <property type="match status" value="1"/>
</dbReference>
<comment type="caution">
    <text evidence="2">The sequence shown here is derived from an EMBL/GenBank/DDBJ whole genome shotgun (WGS) entry which is preliminary data.</text>
</comment>
<keyword evidence="1" id="KW-0812">Transmembrane</keyword>
<dbReference type="EMBL" id="JAGFNZ010000004">
    <property type="protein sequence ID" value="MBW7573458.1"/>
    <property type="molecule type" value="Genomic_DNA"/>
</dbReference>
<evidence type="ECO:0000256" key="1">
    <source>
        <dbReference type="SAM" id="Phobius"/>
    </source>
</evidence>
<gene>
    <name evidence="2" type="ORF">J5W02_11620</name>
</gene>
<dbReference type="RefSeq" id="WP_219965852.1">
    <property type="nucleotide sequence ID" value="NZ_JAGFNZ010000004.1"/>
</dbReference>
<proteinExistence type="predicted"/>
<keyword evidence="1" id="KW-1133">Transmembrane helix</keyword>
<protein>
    <submittedName>
        <fullName evidence="2">DUF2975 domain-containing protein</fullName>
    </submittedName>
</protein>